<dbReference type="AlphaFoldDB" id="A0A517NK14"/>
<dbReference type="InterPro" id="IPR000719">
    <property type="entry name" value="Prot_kinase_dom"/>
</dbReference>
<sequence length="631" mass="69083">MMVVNRYCDQFEQLWQQTRAASLSQFWNTVDRSDPDVARTLVEELVALDIQYRRRFGLPVQRGGYEDEFPSLAKSLVDTLIDGTVADQVAGNRFEPGHRIGDYVIEKLAGSGGMGQVYRARHSLMGRQVAIKLMQRHVYQDPVARKRFKREVQSLASLSHPNIVTAFDARDVDGEWCLVTEWVEGATLSAAVRARGPLPESEVIEIGIQAAQGLGYAHDAGVIHRDVKPSNLVIGSDGQVKILDLGIARLDWERDRDSSTDPLTQSHHMMGTAEFLAPEQARSPQQAGVSSDIYSLGCTLFFLISGRLPYTGDSPIDVILKHADSPTPALSDLSSAARVSDRISRLVHRMMDKDPANRPASMADVVSELSGYHAAGSDPDRSRSAGRRGRLARRLSVAVAACGVIGLGGWWVAPQSPSAWTAGHRDESAVRFNGRGSYAIVPEFDVPVGDDAMIEVVVTPRMGAVPANIVTWTGSESLILFTANGQKWGVASLRDGESTLVVSNQQIVFGKTSVVAAQRRGTDLKLWLDGEPISTRPLEYRIQSSDPVLCFGGVPRDLFPGESNGRFFAGDLRRIRLSKSPLPRPAQTIEDLTSLESTVALFDFHEGAGRATTDRTPFRWRASLIEAAWAK</sequence>
<dbReference type="PANTHER" id="PTHR43289">
    <property type="entry name" value="MITOGEN-ACTIVATED PROTEIN KINASE KINASE KINASE 20-RELATED"/>
    <property type="match status" value="1"/>
</dbReference>
<evidence type="ECO:0000313" key="6">
    <source>
        <dbReference type="EMBL" id="QDT07383.1"/>
    </source>
</evidence>
<reference evidence="6 7" key="1">
    <citation type="submission" date="2019-02" db="EMBL/GenBank/DDBJ databases">
        <title>Deep-cultivation of Planctomycetes and their phenomic and genomic characterization uncovers novel biology.</title>
        <authorList>
            <person name="Wiegand S."/>
            <person name="Jogler M."/>
            <person name="Boedeker C."/>
            <person name="Pinto D."/>
            <person name="Vollmers J."/>
            <person name="Rivas-Marin E."/>
            <person name="Kohn T."/>
            <person name="Peeters S.H."/>
            <person name="Heuer A."/>
            <person name="Rast P."/>
            <person name="Oberbeckmann S."/>
            <person name="Bunk B."/>
            <person name="Jeske O."/>
            <person name="Meyerdierks A."/>
            <person name="Storesund J.E."/>
            <person name="Kallscheuer N."/>
            <person name="Luecker S."/>
            <person name="Lage O.M."/>
            <person name="Pohl T."/>
            <person name="Merkel B.J."/>
            <person name="Hornburger P."/>
            <person name="Mueller R.-W."/>
            <person name="Bruemmer F."/>
            <person name="Labrenz M."/>
            <person name="Spormann A.M."/>
            <person name="Op den Camp H."/>
            <person name="Overmann J."/>
            <person name="Amann R."/>
            <person name="Jetten M.S.M."/>
            <person name="Mascher T."/>
            <person name="Medema M.H."/>
            <person name="Devos D.P."/>
            <person name="Kaster A.-K."/>
            <person name="Ovreas L."/>
            <person name="Rohde M."/>
            <person name="Galperin M.Y."/>
            <person name="Jogler C."/>
        </authorList>
    </citation>
    <scope>NUCLEOTIDE SEQUENCE [LARGE SCALE GENOMIC DNA]</scope>
    <source>
        <strain evidence="6 7">K22_7</strain>
    </source>
</reference>
<keyword evidence="7" id="KW-1185">Reference proteome</keyword>
<proteinExistence type="predicted"/>
<dbReference type="Pfam" id="PF00069">
    <property type="entry name" value="Pkinase"/>
    <property type="match status" value="1"/>
</dbReference>
<dbReference type="InterPro" id="IPR013320">
    <property type="entry name" value="ConA-like_dom_sf"/>
</dbReference>
<dbReference type="SUPFAM" id="SSF56112">
    <property type="entry name" value="Protein kinase-like (PK-like)"/>
    <property type="match status" value="1"/>
</dbReference>
<name>A0A517NK14_9BACT</name>
<dbReference type="GO" id="GO:0005524">
    <property type="term" value="F:ATP binding"/>
    <property type="evidence" value="ECO:0007669"/>
    <property type="project" value="UniProtKB-KW"/>
</dbReference>
<dbReference type="PROSITE" id="PS50011">
    <property type="entry name" value="PROTEIN_KINASE_DOM"/>
    <property type="match status" value="1"/>
</dbReference>
<dbReference type="Gene3D" id="2.60.120.200">
    <property type="match status" value="1"/>
</dbReference>
<dbReference type="SMART" id="SM00220">
    <property type="entry name" value="S_TKc"/>
    <property type="match status" value="1"/>
</dbReference>
<dbReference type="CDD" id="cd14014">
    <property type="entry name" value="STKc_PknB_like"/>
    <property type="match status" value="1"/>
</dbReference>
<dbReference type="InterPro" id="IPR011009">
    <property type="entry name" value="Kinase-like_dom_sf"/>
</dbReference>
<dbReference type="EC" id="2.7.11.1" evidence="6"/>
<dbReference type="GO" id="GO:0004674">
    <property type="term" value="F:protein serine/threonine kinase activity"/>
    <property type="evidence" value="ECO:0007669"/>
    <property type="project" value="UniProtKB-EC"/>
</dbReference>
<dbReference type="Gene3D" id="1.10.510.10">
    <property type="entry name" value="Transferase(Phosphotransferase) domain 1"/>
    <property type="match status" value="1"/>
</dbReference>
<dbReference type="SUPFAM" id="SSF49899">
    <property type="entry name" value="Concanavalin A-like lectins/glucanases"/>
    <property type="match status" value="1"/>
</dbReference>
<dbReference type="InterPro" id="IPR008271">
    <property type="entry name" value="Ser/Thr_kinase_AS"/>
</dbReference>
<dbReference type="KEGG" id="rlc:K227x_58100"/>
<evidence type="ECO:0000259" key="5">
    <source>
        <dbReference type="PROSITE" id="PS50011"/>
    </source>
</evidence>
<accession>A0A517NK14</accession>
<keyword evidence="4" id="KW-0067">ATP-binding</keyword>
<dbReference type="Pfam" id="PF02210">
    <property type="entry name" value="Laminin_G_2"/>
    <property type="match status" value="1"/>
</dbReference>
<gene>
    <name evidence="6" type="primary">prkC_23</name>
    <name evidence="6" type="ORF">K227x_58100</name>
</gene>
<keyword evidence="2" id="KW-0547">Nucleotide-binding</keyword>
<dbReference type="Gene3D" id="3.30.200.20">
    <property type="entry name" value="Phosphorylase Kinase, domain 1"/>
    <property type="match status" value="1"/>
</dbReference>
<protein>
    <submittedName>
        <fullName evidence="6">Serine/threonine-protein kinase PrkC</fullName>
        <ecNumber evidence="6">2.7.11.1</ecNumber>
    </submittedName>
</protein>
<dbReference type="InterPro" id="IPR001791">
    <property type="entry name" value="Laminin_G"/>
</dbReference>
<organism evidence="6 7">
    <name type="scientific">Rubripirellula lacrimiformis</name>
    <dbReference type="NCBI Taxonomy" id="1930273"/>
    <lineage>
        <taxon>Bacteria</taxon>
        <taxon>Pseudomonadati</taxon>
        <taxon>Planctomycetota</taxon>
        <taxon>Planctomycetia</taxon>
        <taxon>Pirellulales</taxon>
        <taxon>Pirellulaceae</taxon>
        <taxon>Rubripirellula</taxon>
    </lineage>
</organism>
<evidence type="ECO:0000256" key="2">
    <source>
        <dbReference type="ARBA" id="ARBA00022741"/>
    </source>
</evidence>
<evidence type="ECO:0000256" key="3">
    <source>
        <dbReference type="ARBA" id="ARBA00022777"/>
    </source>
</evidence>
<dbReference type="PANTHER" id="PTHR43289:SF6">
    <property type="entry name" value="SERINE_THREONINE-PROTEIN KINASE NEKL-3"/>
    <property type="match status" value="1"/>
</dbReference>
<dbReference type="EMBL" id="CP036525">
    <property type="protein sequence ID" value="QDT07383.1"/>
    <property type="molecule type" value="Genomic_DNA"/>
</dbReference>
<dbReference type="PROSITE" id="PS00108">
    <property type="entry name" value="PROTEIN_KINASE_ST"/>
    <property type="match status" value="1"/>
</dbReference>
<evidence type="ECO:0000313" key="7">
    <source>
        <dbReference type="Proteomes" id="UP000318538"/>
    </source>
</evidence>
<keyword evidence="3 6" id="KW-0418">Kinase</keyword>
<feature type="domain" description="Protein kinase" evidence="5">
    <location>
        <begin position="103"/>
        <end position="376"/>
    </location>
</feature>
<evidence type="ECO:0000256" key="1">
    <source>
        <dbReference type="ARBA" id="ARBA00022679"/>
    </source>
</evidence>
<dbReference type="Proteomes" id="UP000318538">
    <property type="component" value="Chromosome"/>
</dbReference>
<keyword evidence="1 6" id="KW-0808">Transferase</keyword>
<evidence type="ECO:0000256" key="4">
    <source>
        <dbReference type="ARBA" id="ARBA00022840"/>
    </source>
</evidence>